<organism evidence="2 3">
    <name type="scientific">Actinorhabdospora filicis</name>
    <dbReference type="NCBI Taxonomy" id="1785913"/>
    <lineage>
        <taxon>Bacteria</taxon>
        <taxon>Bacillati</taxon>
        <taxon>Actinomycetota</taxon>
        <taxon>Actinomycetes</taxon>
        <taxon>Micromonosporales</taxon>
        <taxon>Micromonosporaceae</taxon>
        <taxon>Actinorhabdospora</taxon>
    </lineage>
</organism>
<dbReference type="EMBL" id="BSTX01000002">
    <property type="protein sequence ID" value="GLZ78071.1"/>
    <property type="molecule type" value="Genomic_DNA"/>
</dbReference>
<accession>A0A9W6SNY7</accession>
<dbReference type="AlphaFoldDB" id="A0A9W6SNY7"/>
<protein>
    <submittedName>
        <fullName evidence="2">Uncharacterized protein</fullName>
    </submittedName>
</protein>
<name>A0A9W6SNY7_9ACTN</name>
<proteinExistence type="predicted"/>
<dbReference type="RefSeq" id="WP_285663246.1">
    <property type="nucleotide sequence ID" value="NZ_BSTX01000002.1"/>
</dbReference>
<keyword evidence="3" id="KW-1185">Reference proteome</keyword>
<feature type="compositionally biased region" description="Pro residues" evidence="1">
    <location>
        <begin position="186"/>
        <end position="198"/>
    </location>
</feature>
<feature type="region of interest" description="Disordered" evidence="1">
    <location>
        <begin position="179"/>
        <end position="198"/>
    </location>
</feature>
<evidence type="ECO:0000256" key="1">
    <source>
        <dbReference type="SAM" id="MobiDB-lite"/>
    </source>
</evidence>
<comment type="caution">
    <text evidence="2">The sequence shown here is derived from an EMBL/GenBank/DDBJ whole genome shotgun (WGS) entry which is preliminary data.</text>
</comment>
<gene>
    <name evidence="2" type="ORF">Afil01_28780</name>
</gene>
<evidence type="ECO:0000313" key="3">
    <source>
        <dbReference type="Proteomes" id="UP001165079"/>
    </source>
</evidence>
<dbReference type="Proteomes" id="UP001165079">
    <property type="component" value="Unassembled WGS sequence"/>
</dbReference>
<reference evidence="2" key="1">
    <citation type="submission" date="2023-03" db="EMBL/GenBank/DDBJ databases">
        <title>Actinorhabdospora filicis NBRC 111898.</title>
        <authorList>
            <person name="Ichikawa N."/>
            <person name="Sato H."/>
            <person name="Tonouchi N."/>
        </authorList>
    </citation>
    <scope>NUCLEOTIDE SEQUENCE</scope>
    <source>
        <strain evidence="2">NBRC 111898</strain>
    </source>
</reference>
<evidence type="ECO:0000313" key="2">
    <source>
        <dbReference type="EMBL" id="GLZ78071.1"/>
    </source>
</evidence>
<sequence>MPLHLPEPPQVVPDRIRTKLHEFADGKKFSTKALRGARKEQLDMSTPHRVYTMSLDDVASGGGLDRARAGGWRYLIEDGGQLIASAEATQTADGEFELSQFTEGPFVAATDKAVKAVRKLPALVADGFELRLLRVPALYMMALWLHSAAADLMVPLAPSPIGKDGKAMPAAEFFGDLAGEVRPAAQPGPPEAQGPRIP</sequence>